<reference evidence="3" key="1">
    <citation type="submission" date="2021-01" db="EMBL/GenBank/DDBJ databases">
        <title>Whole genome shotgun sequence of Dactylosporangium siamense NBRC 106093.</title>
        <authorList>
            <person name="Komaki H."/>
            <person name="Tamura T."/>
        </authorList>
    </citation>
    <scope>NUCLEOTIDE SEQUENCE</scope>
    <source>
        <strain evidence="3">NBRC 106093</strain>
    </source>
</reference>
<dbReference type="RefSeq" id="WP_203852718.1">
    <property type="nucleotide sequence ID" value="NZ_BAAAVW010000005.1"/>
</dbReference>
<protein>
    <recommendedName>
        <fullName evidence="2">CBU-0592-like domain-containing protein</fullName>
    </recommendedName>
</protein>
<evidence type="ECO:0000256" key="1">
    <source>
        <dbReference type="SAM" id="Phobius"/>
    </source>
</evidence>
<gene>
    <name evidence="3" type="ORF">Dsi01nite_091300</name>
</gene>
<keyword evidence="1" id="KW-1133">Transmembrane helix</keyword>
<keyword evidence="4" id="KW-1185">Reference proteome</keyword>
<sequence length="91" mass="9507">MIALLGWAGAAVLLAAYALVSSKRITGDGGVFQVLNIVGGAALALNSAVNGAWPSAVLNVIWVAIGAVAMFRLARKRTRQSRPEYQGVLTR</sequence>
<keyword evidence="1" id="KW-0812">Transmembrane</keyword>
<dbReference type="AlphaFoldDB" id="A0A919PVT4"/>
<dbReference type="EMBL" id="BONQ01000149">
    <property type="protein sequence ID" value="GIG51089.1"/>
    <property type="molecule type" value="Genomic_DNA"/>
</dbReference>
<feature type="domain" description="CBU-0592-like" evidence="2">
    <location>
        <begin position="3"/>
        <end position="77"/>
    </location>
</feature>
<dbReference type="Pfam" id="PF26604">
    <property type="entry name" value="CBU_0592"/>
    <property type="match status" value="1"/>
</dbReference>
<comment type="caution">
    <text evidence="3">The sequence shown here is derived from an EMBL/GenBank/DDBJ whole genome shotgun (WGS) entry which is preliminary data.</text>
</comment>
<organism evidence="3 4">
    <name type="scientific">Dactylosporangium siamense</name>
    <dbReference type="NCBI Taxonomy" id="685454"/>
    <lineage>
        <taxon>Bacteria</taxon>
        <taxon>Bacillati</taxon>
        <taxon>Actinomycetota</taxon>
        <taxon>Actinomycetes</taxon>
        <taxon>Micromonosporales</taxon>
        <taxon>Micromonosporaceae</taxon>
        <taxon>Dactylosporangium</taxon>
    </lineage>
</organism>
<evidence type="ECO:0000313" key="3">
    <source>
        <dbReference type="EMBL" id="GIG51089.1"/>
    </source>
</evidence>
<name>A0A919PVT4_9ACTN</name>
<evidence type="ECO:0000313" key="4">
    <source>
        <dbReference type="Proteomes" id="UP000660611"/>
    </source>
</evidence>
<keyword evidence="1" id="KW-0472">Membrane</keyword>
<dbReference type="InterPro" id="IPR058058">
    <property type="entry name" value="CBU_0592-like"/>
</dbReference>
<proteinExistence type="predicted"/>
<dbReference type="Proteomes" id="UP000660611">
    <property type="component" value="Unassembled WGS sequence"/>
</dbReference>
<feature type="transmembrane region" description="Helical" evidence="1">
    <location>
        <begin position="52"/>
        <end position="74"/>
    </location>
</feature>
<dbReference type="NCBIfam" id="NF047864">
    <property type="entry name" value="CBU_0592_membra"/>
    <property type="match status" value="1"/>
</dbReference>
<evidence type="ECO:0000259" key="2">
    <source>
        <dbReference type="Pfam" id="PF26604"/>
    </source>
</evidence>
<accession>A0A919PVT4</accession>